<protein>
    <submittedName>
        <fullName evidence="5">ABC transporter ATP-binding protein</fullName>
    </submittedName>
</protein>
<organism evidence="5 6">
    <name type="scientific">Alloalcanivorax xenomutans</name>
    <dbReference type="NCBI Taxonomy" id="1094342"/>
    <lineage>
        <taxon>Bacteria</taxon>
        <taxon>Pseudomonadati</taxon>
        <taxon>Pseudomonadota</taxon>
        <taxon>Gammaproteobacteria</taxon>
        <taxon>Oceanospirillales</taxon>
        <taxon>Alcanivoracaceae</taxon>
        <taxon>Alloalcanivorax</taxon>
    </lineage>
</organism>
<dbReference type="GO" id="GO:1903806">
    <property type="term" value="P:L-isoleucine import across plasma membrane"/>
    <property type="evidence" value="ECO:0007669"/>
    <property type="project" value="TreeGrafter"/>
</dbReference>
<comment type="caution">
    <text evidence="5">The sequence shown here is derived from an EMBL/GenBank/DDBJ whole genome shotgun (WGS) entry which is preliminary data.</text>
</comment>
<dbReference type="InterPro" id="IPR051120">
    <property type="entry name" value="ABC_AA/LPS_Transport"/>
</dbReference>
<dbReference type="CDD" id="cd03219">
    <property type="entry name" value="ABC_Mj1267_LivG_branched"/>
    <property type="match status" value="1"/>
</dbReference>
<keyword evidence="3 5" id="KW-0067">ATP-binding</keyword>
<dbReference type="PROSITE" id="PS50893">
    <property type="entry name" value="ABC_TRANSPORTER_2"/>
    <property type="match status" value="1"/>
</dbReference>
<dbReference type="KEGG" id="axe:P40_07575"/>
<keyword evidence="6" id="KW-1185">Reference proteome</keyword>
<dbReference type="GO" id="GO:0015188">
    <property type="term" value="F:L-isoleucine transmembrane transporter activity"/>
    <property type="evidence" value="ECO:0007669"/>
    <property type="project" value="TreeGrafter"/>
</dbReference>
<dbReference type="InterPro" id="IPR027417">
    <property type="entry name" value="P-loop_NTPase"/>
</dbReference>
<dbReference type="Pfam" id="PF12399">
    <property type="entry name" value="BCA_ABC_TP_C"/>
    <property type="match status" value="1"/>
</dbReference>
<feature type="domain" description="ABC transporter" evidence="4">
    <location>
        <begin position="4"/>
        <end position="245"/>
    </location>
</feature>
<evidence type="ECO:0000256" key="1">
    <source>
        <dbReference type="ARBA" id="ARBA00022448"/>
    </source>
</evidence>
<accession>A0A9Q3ZI65</accession>
<reference evidence="5" key="1">
    <citation type="submission" date="2022-01" db="EMBL/GenBank/DDBJ databases">
        <authorList>
            <person name="Karlyshev A.V."/>
            <person name="Jaspars M."/>
        </authorList>
    </citation>
    <scope>NUCLEOTIDE SEQUENCE</scope>
    <source>
        <strain evidence="5">AGSA3-2</strain>
    </source>
</reference>
<evidence type="ECO:0000256" key="3">
    <source>
        <dbReference type="ARBA" id="ARBA00022840"/>
    </source>
</evidence>
<dbReference type="GO" id="GO:0015808">
    <property type="term" value="P:L-alanine transport"/>
    <property type="evidence" value="ECO:0007669"/>
    <property type="project" value="TreeGrafter"/>
</dbReference>
<proteinExistence type="predicted"/>
<name>A0A9Q3ZI65_9GAMM</name>
<dbReference type="SUPFAM" id="SSF52540">
    <property type="entry name" value="P-loop containing nucleoside triphosphate hydrolases"/>
    <property type="match status" value="1"/>
</dbReference>
<dbReference type="AlphaFoldDB" id="A0A9Q3ZI65"/>
<dbReference type="InterPro" id="IPR003593">
    <property type="entry name" value="AAA+_ATPase"/>
</dbReference>
<dbReference type="Proteomes" id="UP001107961">
    <property type="component" value="Unassembled WGS sequence"/>
</dbReference>
<dbReference type="InterPro" id="IPR032823">
    <property type="entry name" value="BCA_ABC_TP_C"/>
</dbReference>
<dbReference type="GO" id="GO:0005524">
    <property type="term" value="F:ATP binding"/>
    <property type="evidence" value="ECO:0007669"/>
    <property type="project" value="UniProtKB-KW"/>
</dbReference>
<sequence>MSALNIKGLKKQFGPAEVICGVDLVVEKNEVHAVIGPNGAGKSTFFNLLSGAFPPTSGEIQLYGERIDGLSPEKIQQRGLSRSFQVSNVFGNLSVFENLRCACFKQSRAGYVFWRSAARVREANRRAEEVLEMIGLQALRDVPAGSLPYASQRALEIGMTIACDAPVVLLDEPTAGMSNTETAQAIKLIRQVAEGRTLMIVEHDMGVVFELADRISVLVYGKIIATGKPEDIRNNPKVREAYLGEEAA</sequence>
<dbReference type="GO" id="GO:0005886">
    <property type="term" value="C:plasma membrane"/>
    <property type="evidence" value="ECO:0007669"/>
    <property type="project" value="TreeGrafter"/>
</dbReference>
<evidence type="ECO:0000313" key="5">
    <source>
        <dbReference type="EMBL" id="MCE7510542.1"/>
    </source>
</evidence>
<dbReference type="GO" id="GO:0005304">
    <property type="term" value="F:L-valine transmembrane transporter activity"/>
    <property type="evidence" value="ECO:0007669"/>
    <property type="project" value="TreeGrafter"/>
</dbReference>
<dbReference type="PANTHER" id="PTHR45772:SF7">
    <property type="entry name" value="AMINO ACID ABC TRANSPORTER ATP-BINDING PROTEIN"/>
    <property type="match status" value="1"/>
</dbReference>
<dbReference type="SMART" id="SM00382">
    <property type="entry name" value="AAA"/>
    <property type="match status" value="1"/>
</dbReference>
<dbReference type="GO" id="GO:1903805">
    <property type="term" value="P:L-valine import across plasma membrane"/>
    <property type="evidence" value="ECO:0007669"/>
    <property type="project" value="TreeGrafter"/>
</dbReference>
<keyword evidence="1" id="KW-0813">Transport</keyword>
<keyword evidence="2" id="KW-0547">Nucleotide-binding</keyword>
<dbReference type="GO" id="GO:0042941">
    <property type="term" value="P:D-alanine transmembrane transport"/>
    <property type="evidence" value="ECO:0007669"/>
    <property type="project" value="TreeGrafter"/>
</dbReference>
<dbReference type="Pfam" id="PF00005">
    <property type="entry name" value="ABC_tran"/>
    <property type="match status" value="1"/>
</dbReference>
<evidence type="ECO:0000256" key="2">
    <source>
        <dbReference type="ARBA" id="ARBA00022741"/>
    </source>
</evidence>
<dbReference type="Gene3D" id="3.40.50.300">
    <property type="entry name" value="P-loop containing nucleotide triphosphate hydrolases"/>
    <property type="match status" value="1"/>
</dbReference>
<dbReference type="InterPro" id="IPR003439">
    <property type="entry name" value="ABC_transporter-like_ATP-bd"/>
</dbReference>
<gene>
    <name evidence="5" type="ORF">LZG35_18045</name>
</gene>
<dbReference type="PANTHER" id="PTHR45772">
    <property type="entry name" value="CONSERVED COMPONENT OF ABC TRANSPORTER FOR NATURAL AMINO ACIDS-RELATED"/>
    <property type="match status" value="1"/>
</dbReference>
<dbReference type="RefSeq" id="WP_022994020.1">
    <property type="nucleotide sequence ID" value="NZ_CP012331.1"/>
</dbReference>
<evidence type="ECO:0000259" key="4">
    <source>
        <dbReference type="PROSITE" id="PS50893"/>
    </source>
</evidence>
<evidence type="ECO:0000313" key="6">
    <source>
        <dbReference type="Proteomes" id="UP001107961"/>
    </source>
</evidence>
<dbReference type="GO" id="GO:0016887">
    <property type="term" value="F:ATP hydrolysis activity"/>
    <property type="evidence" value="ECO:0007669"/>
    <property type="project" value="InterPro"/>
</dbReference>
<dbReference type="EMBL" id="JAJVKT010000025">
    <property type="protein sequence ID" value="MCE7510542.1"/>
    <property type="molecule type" value="Genomic_DNA"/>
</dbReference>
<dbReference type="GeneID" id="94686280"/>
<dbReference type="GO" id="GO:0015192">
    <property type="term" value="F:L-phenylalanine transmembrane transporter activity"/>
    <property type="evidence" value="ECO:0007669"/>
    <property type="project" value="TreeGrafter"/>
</dbReference>